<proteinExistence type="predicted"/>
<dbReference type="EMBL" id="MU393428">
    <property type="protein sequence ID" value="KAI4869699.1"/>
    <property type="molecule type" value="Genomic_DNA"/>
</dbReference>
<organism evidence="1 2">
    <name type="scientific">Hypoxylon rubiginosum</name>
    <dbReference type="NCBI Taxonomy" id="110542"/>
    <lineage>
        <taxon>Eukaryota</taxon>
        <taxon>Fungi</taxon>
        <taxon>Dikarya</taxon>
        <taxon>Ascomycota</taxon>
        <taxon>Pezizomycotina</taxon>
        <taxon>Sordariomycetes</taxon>
        <taxon>Xylariomycetidae</taxon>
        <taxon>Xylariales</taxon>
        <taxon>Hypoxylaceae</taxon>
        <taxon>Hypoxylon</taxon>
    </lineage>
</organism>
<reference evidence="1 2" key="1">
    <citation type="journal article" date="2022" name="New Phytol.">
        <title>Ecological generalism drives hyperdiversity of secondary metabolite gene clusters in xylarialean endophytes.</title>
        <authorList>
            <person name="Franco M.E.E."/>
            <person name="Wisecaver J.H."/>
            <person name="Arnold A.E."/>
            <person name="Ju Y.M."/>
            <person name="Slot J.C."/>
            <person name="Ahrendt S."/>
            <person name="Moore L.P."/>
            <person name="Eastman K.E."/>
            <person name="Scott K."/>
            <person name="Konkel Z."/>
            <person name="Mondo S.J."/>
            <person name="Kuo A."/>
            <person name="Hayes R.D."/>
            <person name="Haridas S."/>
            <person name="Andreopoulos B."/>
            <person name="Riley R."/>
            <person name="LaButti K."/>
            <person name="Pangilinan J."/>
            <person name="Lipzen A."/>
            <person name="Amirebrahimi M."/>
            <person name="Yan J."/>
            <person name="Adam C."/>
            <person name="Keymanesh K."/>
            <person name="Ng V."/>
            <person name="Louie K."/>
            <person name="Northen T."/>
            <person name="Drula E."/>
            <person name="Henrissat B."/>
            <person name="Hsieh H.M."/>
            <person name="Youens-Clark K."/>
            <person name="Lutzoni F."/>
            <person name="Miadlikowska J."/>
            <person name="Eastwood D.C."/>
            <person name="Hamelin R.C."/>
            <person name="Grigoriev I.V."/>
            <person name="U'Ren J.M."/>
        </authorList>
    </citation>
    <scope>NUCLEOTIDE SEQUENCE [LARGE SCALE GENOMIC DNA]</scope>
    <source>
        <strain evidence="1 2">CBS 119005</strain>
    </source>
</reference>
<evidence type="ECO:0000313" key="1">
    <source>
        <dbReference type="EMBL" id="KAI4869699.1"/>
    </source>
</evidence>
<accession>A0ACB9ZEU5</accession>
<keyword evidence="2" id="KW-1185">Reference proteome</keyword>
<comment type="caution">
    <text evidence="1">The sequence shown here is derived from an EMBL/GenBank/DDBJ whole genome shotgun (WGS) entry which is preliminary data.</text>
</comment>
<dbReference type="Proteomes" id="UP001497700">
    <property type="component" value="Unassembled WGS sequence"/>
</dbReference>
<name>A0ACB9ZEU5_9PEZI</name>
<sequence>MLPQNRRLRHLQGIYLRNLSFTRPQGRATDDLEADLPSTKFQSLHDGPPQLHHAHSSESLIPTTRANAGARRRSTNLANVSPLTRQKQLEYTVESRAADVFFTLHCAEGKEPVYISEVGERATNFNFRFFDLSQGGPSVTRQSQFVIKIWAKRQLAWGLLVTEQVDLRNLHFLGGLRNQHFPPNCLVFHLLDGIYSLELASRKPEPKQASPLPTSSYNALMKLSNLDNSIQDALATREALTAQINSLLDRAPPDAVPQAQESALLASRHASAQARAVRAARARRADLRASIAARRRAIEEGRAAQAAAAEDVRHARSGLPAARALLAAAREGIHGQRRRVCEDLSRIFPIAPHPSGAPLSFTICRIPLPNTDYDPTSSTSTEDSLSAALGLVAQLTDQLQYYLSVPLPYPVAPFGSRSGIRDGISLLPDSYSSTSSSKNSSQREFPLFLRGGATAQYRFDYAWFLLNKDVEALCVGCGSAAGSLKVVDIRHTLPNLKYLLYVCSAGRDEVPERKRGGVRGLWAGRMKGKVGGGSLDDGASSNGGSRPGSADSEVLSGGRQREQLMGRVISRESRDSRENENGNGNGNGGGSSAGSSVIGLPFDESTTKLTLRTKGMRENIGARA</sequence>
<protein>
    <submittedName>
        <fullName evidence="1">UV radiation resistance protein and autophagy-related subunit 14-domain-containing protein</fullName>
    </submittedName>
</protein>
<gene>
    <name evidence="1" type="ORF">F4820DRAFT_471290</name>
</gene>
<evidence type="ECO:0000313" key="2">
    <source>
        <dbReference type="Proteomes" id="UP001497700"/>
    </source>
</evidence>